<proteinExistence type="predicted"/>
<sequence length="255" mass="28190">MFAEERQNKIMELLRRKTRVTVDELVTAFSVTGTTIRTDLKELEALGYINRTHGGAIIRDAAVHSEDSIQERKDKNLVQKMQIARKAREFIEEGDVIIIDSGTTTFELAKELSTASNITVITNDLKIGMELQRNKELSLILIGGKVRNSFECTVGMTGIRLLDMLTVDKLFMSANALSVTKGATTPNLEQAEMKSKMIEIAKTVYLLCDSSKVGQRTLCSFGKADTFDFIITDQGISDEVKTSLSEAGGNIIISE</sequence>
<keyword evidence="1" id="KW-0805">Transcription regulation</keyword>
<dbReference type="InterPro" id="IPR036390">
    <property type="entry name" value="WH_DNA-bd_sf"/>
</dbReference>
<dbReference type="RefSeq" id="WP_091747608.1">
    <property type="nucleotide sequence ID" value="NZ_FODY01000014.1"/>
</dbReference>
<feature type="domain" description="HTH deoR-type" evidence="3">
    <location>
        <begin position="3"/>
        <end position="58"/>
    </location>
</feature>
<dbReference type="SMART" id="SM00420">
    <property type="entry name" value="HTH_DEOR"/>
    <property type="match status" value="1"/>
</dbReference>
<keyword evidence="5" id="KW-1185">Reference proteome</keyword>
<dbReference type="Pfam" id="PF00455">
    <property type="entry name" value="DeoRC"/>
    <property type="match status" value="1"/>
</dbReference>
<dbReference type="GO" id="GO:0003700">
    <property type="term" value="F:DNA-binding transcription factor activity"/>
    <property type="evidence" value="ECO:0007669"/>
    <property type="project" value="InterPro"/>
</dbReference>
<dbReference type="AlphaFoldDB" id="A0A1H8W512"/>
<keyword evidence="2" id="KW-0804">Transcription</keyword>
<dbReference type="PANTHER" id="PTHR30363">
    <property type="entry name" value="HTH-TYPE TRANSCRIPTIONAL REGULATOR SRLR-RELATED"/>
    <property type="match status" value="1"/>
</dbReference>
<dbReference type="InterPro" id="IPR001034">
    <property type="entry name" value="DeoR_HTH"/>
</dbReference>
<dbReference type="Pfam" id="PF08220">
    <property type="entry name" value="HTH_DeoR"/>
    <property type="match status" value="1"/>
</dbReference>
<protein>
    <submittedName>
        <fullName evidence="4">Transcriptional regulator, DeoR family</fullName>
    </submittedName>
</protein>
<dbReference type="Gene3D" id="3.40.50.1360">
    <property type="match status" value="1"/>
</dbReference>
<evidence type="ECO:0000256" key="2">
    <source>
        <dbReference type="ARBA" id="ARBA00023163"/>
    </source>
</evidence>
<dbReference type="Proteomes" id="UP000198847">
    <property type="component" value="Unassembled WGS sequence"/>
</dbReference>
<accession>A0A1H8W512</accession>
<dbReference type="Gene3D" id="1.10.10.10">
    <property type="entry name" value="Winged helix-like DNA-binding domain superfamily/Winged helix DNA-binding domain"/>
    <property type="match status" value="1"/>
</dbReference>
<dbReference type="PANTHER" id="PTHR30363:SF44">
    <property type="entry name" value="AGA OPERON TRANSCRIPTIONAL REPRESSOR-RELATED"/>
    <property type="match status" value="1"/>
</dbReference>
<name>A0A1H8W512_9FIRM</name>
<dbReference type="PROSITE" id="PS51000">
    <property type="entry name" value="HTH_DEOR_2"/>
    <property type="match status" value="1"/>
</dbReference>
<reference evidence="4 5" key="1">
    <citation type="submission" date="2016-10" db="EMBL/GenBank/DDBJ databases">
        <authorList>
            <person name="de Groot N.N."/>
        </authorList>
    </citation>
    <scope>NUCLEOTIDE SEQUENCE [LARGE SCALE GENOMIC DNA]</scope>
    <source>
        <strain evidence="4 5">DSM 13305</strain>
    </source>
</reference>
<evidence type="ECO:0000313" key="4">
    <source>
        <dbReference type="EMBL" id="SEP22537.1"/>
    </source>
</evidence>
<dbReference type="InterPro" id="IPR036388">
    <property type="entry name" value="WH-like_DNA-bd_sf"/>
</dbReference>
<evidence type="ECO:0000256" key="1">
    <source>
        <dbReference type="ARBA" id="ARBA00023015"/>
    </source>
</evidence>
<gene>
    <name evidence="4" type="ORF">SAMN04490178_11420</name>
</gene>
<dbReference type="InterPro" id="IPR014036">
    <property type="entry name" value="DeoR-like_C"/>
</dbReference>
<dbReference type="SUPFAM" id="SSF46785">
    <property type="entry name" value="Winged helix' DNA-binding domain"/>
    <property type="match status" value="1"/>
</dbReference>
<dbReference type="STRING" id="112903.SAMN04490178_11420"/>
<dbReference type="EMBL" id="FODY01000014">
    <property type="protein sequence ID" value="SEP22537.1"/>
    <property type="molecule type" value="Genomic_DNA"/>
</dbReference>
<dbReference type="PRINTS" id="PR00037">
    <property type="entry name" value="HTHLACR"/>
</dbReference>
<evidence type="ECO:0000313" key="5">
    <source>
        <dbReference type="Proteomes" id="UP000198847"/>
    </source>
</evidence>
<dbReference type="SMART" id="SM01134">
    <property type="entry name" value="DeoRC"/>
    <property type="match status" value="1"/>
</dbReference>
<dbReference type="InterPro" id="IPR050313">
    <property type="entry name" value="Carb_Metab_HTH_regulators"/>
</dbReference>
<dbReference type="SUPFAM" id="SSF100950">
    <property type="entry name" value="NagB/RpiA/CoA transferase-like"/>
    <property type="match status" value="1"/>
</dbReference>
<dbReference type="OrthoDB" id="9797223at2"/>
<dbReference type="InterPro" id="IPR037171">
    <property type="entry name" value="NagB/RpiA_transferase-like"/>
</dbReference>
<evidence type="ECO:0000259" key="3">
    <source>
        <dbReference type="PROSITE" id="PS51000"/>
    </source>
</evidence>
<organism evidence="4 5">
    <name type="scientific">Propionispora vibrioides</name>
    <dbReference type="NCBI Taxonomy" id="112903"/>
    <lineage>
        <taxon>Bacteria</taxon>
        <taxon>Bacillati</taxon>
        <taxon>Bacillota</taxon>
        <taxon>Negativicutes</taxon>
        <taxon>Selenomonadales</taxon>
        <taxon>Sporomusaceae</taxon>
        <taxon>Propionispora</taxon>
    </lineage>
</organism>